<dbReference type="EMBL" id="FKDK01000008">
    <property type="protein sequence ID" value="SAA62095.1"/>
    <property type="molecule type" value="Genomic_DNA"/>
</dbReference>
<keyword evidence="2" id="KW-1185">Reference proteome</keyword>
<dbReference type="Proteomes" id="UP000077063">
    <property type="component" value="Unassembled WGS sequence"/>
</dbReference>
<evidence type="ECO:0008006" key="3">
    <source>
        <dbReference type="Google" id="ProtNLM"/>
    </source>
</evidence>
<evidence type="ECO:0000313" key="2">
    <source>
        <dbReference type="Proteomes" id="UP000077063"/>
    </source>
</evidence>
<proteinExistence type="predicted"/>
<protein>
    <recommendedName>
        <fullName evidence="3">Secreted protein</fullName>
    </recommendedName>
</protein>
<organism evidence="1 2">
    <name type="scientific">Enterobacter roggenkampii</name>
    <dbReference type="NCBI Taxonomy" id="1812935"/>
    <lineage>
        <taxon>Bacteria</taxon>
        <taxon>Pseudomonadati</taxon>
        <taxon>Pseudomonadota</taxon>
        <taxon>Gammaproteobacteria</taxon>
        <taxon>Enterobacterales</taxon>
        <taxon>Enterobacteriaceae</taxon>
        <taxon>Enterobacter</taxon>
        <taxon>Enterobacter cloacae complex</taxon>
    </lineage>
</organism>
<accession>A0ABY0J1X0</accession>
<comment type="caution">
    <text evidence="1">The sequence shown here is derived from an EMBL/GenBank/DDBJ whole genome shotgun (WGS) entry which is preliminary data.</text>
</comment>
<sequence length="59" mass="6647">MTFILIFSLYASAWADNDFASVRSQEFSSLETCEAAKAEFLKNFETARSTKTQAICVKK</sequence>
<name>A0ABY0J1X0_9ENTR</name>
<reference evidence="1 2" key="1">
    <citation type="submission" date="2016-03" db="EMBL/GenBank/DDBJ databases">
        <authorList>
            <consortium name="Pathogen Informatics"/>
        </authorList>
    </citation>
    <scope>NUCLEOTIDE SEQUENCE [LARGE SCALE GENOMIC DNA]</scope>
    <source>
        <strain evidence="2">e2161</strain>
    </source>
</reference>
<gene>
    <name evidence="1" type="ORF">SAMEA2273443_02419</name>
</gene>
<evidence type="ECO:0000313" key="1">
    <source>
        <dbReference type="EMBL" id="SAA62095.1"/>
    </source>
</evidence>